<gene>
    <name evidence="1" type="ORF">Cch02nite_29320</name>
</gene>
<evidence type="ECO:0000313" key="2">
    <source>
        <dbReference type="Proteomes" id="UP000619293"/>
    </source>
</evidence>
<evidence type="ECO:0000313" key="1">
    <source>
        <dbReference type="EMBL" id="GIF89488.1"/>
    </source>
</evidence>
<organism evidence="1 2">
    <name type="scientific">Catellatospora chokoriensis</name>
    <dbReference type="NCBI Taxonomy" id="310353"/>
    <lineage>
        <taxon>Bacteria</taxon>
        <taxon>Bacillati</taxon>
        <taxon>Actinomycetota</taxon>
        <taxon>Actinomycetes</taxon>
        <taxon>Micromonosporales</taxon>
        <taxon>Micromonosporaceae</taxon>
        <taxon>Catellatospora</taxon>
    </lineage>
</organism>
<proteinExistence type="predicted"/>
<name>A0A8J3NRK1_9ACTN</name>
<accession>A0A8J3NRK1</accession>
<keyword evidence="2" id="KW-1185">Reference proteome</keyword>
<dbReference type="AlphaFoldDB" id="A0A8J3NRK1"/>
<comment type="caution">
    <text evidence="1">The sequence shown here is derived from an EMBL/GenBank/DDBJ whole genome shotgun (WGS) entry which is preliminary data.</text>
</comment>
<sequence>MRIEDLYAAVLCTHSESEPIPVFAGDLVEEVDMDHAAVLKGIQACEETQTFGHEQTPGRFHHLLCTSDVIVHLNILTGQTSGKESGS</sequence>
<protein>
    <submittedName>
        <fullName evidence="1">Uncharacterized protein</fullName>
    </submittedName>
</protein>
<dbReference type="EMBL" id="BONG01000016">
    <property type="protein sequence ID" value="GIF89488.1"/>
    <property type="molecule type" value="Genomic_DNA"/>
</dbReference>
<reference evidence="1 2" key="1">
    <citation type="submission" date="2021-01" db="EMBL/GenBank/DDBJ databases">
        <title>Whole genome shotgun sequence of Catellatospora chokoriensis NBRC 107358.</title>
        <authorList>
            <person name="Komaki H."/>
            <person name="Tamura T."/>
        </authorList>
    </citation>
    <scope>NUCLEOTIDE SEQUENCE [LARGE SCALE GENOMIC DNA]</scope>
    <source>
        <strain evidence="1 2">NBRC 107358</strain>
    </source>
</reference>
<dbReference type="Proteomes" id="UP000619293">
    <property type="component" value="Unassembled WGS sequence"/>
</dbReference>
<dbReference type="RefSeq" id="WP_191839766.1">
    <property type="nucleotide sequence ID" value="NZ_BAAALB010000009.1"/>
</dbReference>